<evidence type="ECO:0000256" key="7">
    <source>
        <dbReference type="SAM" id="Phobius"/>
    </source>
</evidence>
<reference evidence="9 10" key="1">
    <citation type="submission" date="2019-05" db="EMBL/GenBank/DDBJ databases">
        <authorList>
            <person name="Qu J.-H."/>
        </authorList>
    </citation>
    <scope>NUCLEOTIDE SEQUENCE [LARGE SCALE GENOMIC DNA]</scope>
    <source>
        <strain evidence="9 10">Z12</strain>
    </source>
</reference>
<evidence type="ECO:0000313" key="9">
    <source>
        <dbReference type="EMBL" id="TLU96044.1"/>
    </source>
</evidence>
<organism evidence="9 10">
    <name type="scientific">Dyadobacter sediminis</name>
    <dbReference type="NCBI Taxonomy" id="1493691"/>
    <lineage>
        <taxon>Bacteria</taxon>
        <taxon>Pseudomonadati</taxon>
        <taxon>Bacteroidota</taxon>
        <taxon>Cytophagia</taxon>
        <taxon>Cytophagales</taxon>
        <taxon>Spirosomataceae</taxon>
        <taxon>Dyadobacter</taxon>
    </lineage>
</organism>
<name>A0A5R9KIN7_9BACT</name>
<feature type="transmembrane region" description="Helical" evidence="7">
    <location>
        <begin position="6"/>
        <end position="24"/>
    </location>
</feature>
<evidence type="ECO:0000256" key="1">
    <source>
        <dbReference type="ARBA" id="ARBA00004651"/>
    </source>
</evidence>
<evidence type="ECO:0000256" key="3">
    <source>
        <dbReference type="ARBA" id="ARBA00022692"/>
    </source>
</evidence>
<gene>
    <name evidence="9" type="ORF">FEM55_02535</name>
</gene>
<dbReference type="AlphaFoldDB" id="A0A5R9KIN7"/>
<dbReference type="EMBL" id="VCEI01000011">
    <property type="protein sequence ID" value="TLU96044.1"/>
    <property type="molecule type" value="Genomic_DNA"/>
</dbReference>
<keyword evidence="5 7" id="KW-0472">Membrane</keyword>
<proteinExistence type="inferred from homology"/>
<dbReference type="InterPro" id="IPR050250">
    <property type="entry name" value="Macrolide_Exporter_MacB"/>
</dbReference>
<protein>
    <submittedName>
        <fullName evidence="9">FtsX-like permease family protein</fullName>
    </submittedName>
</protein>
<evidence type="ECO:0000256" key="4">
    <source>
        <dbReference type="ARBA" id="ARBA00022989"/>
    </source>
</evidence>
<dbReference type="Proteomes" id="UP000309788">
    <property type="component" value="Unassembled WGS sequence"/>
</dbReference>
<dbReference type="GO" id="GO:0022857">
    <property type="term" value="F:transmembrane transporter activity"/>
    <property type="evidence" value="ECO:0007669"/>
    <property type="project" value="TreeGrafter"/>
</dbReference>
<feature type="transmembrane region" description="Helical" evidence="7">
    <location>
        <begin position="45"/>
        <end position="75"/>
    </location>
</feature>
<accession>A0A5R9KIN7</accession>
<keyword evidence="2" id="KW-1003">Cell membrane</keyword>
<comment type="caution">
    <text evidence="9">The sequence shown here is derived from an EMBL/GenBank/DDBJ whole genome shotgun (WGS) entry which is preliminary data.</text>
</comment>
<evidence type="ECO:0000256" key="2">
    <source>
        <dbReference type="ARBA" id="ARBA00022475"/>
    </source>
</evidence>
<feature type="transmembrane region" description="Helical" evidence="7">
    <location>
        <begin position="136"/>
        <end position="161"/>
    </location>
</feature>
<keyword evidence="10" id="KW-1185">Reference proteome</keyword>
<feature type="transmembrane region" description="Helical" evidence="7">
    <location>
        <begin position="95"/>
        <end position="116"/>
    </location>
</feature>
<sequence length="418" mass="46311">MITSVAVLILLIGGINYVNLTTAQSMQRIKEIRVRKTLGSSKKQLIFQFLAESLLFFGVATVLAALLSLLVWPVFSNYLQVDVPVNDLLRIENSLFFGAVSLLAGLLAGSYPAFLVSQMQPAGLLKGNKGGIRINLNLRSALIVFQFAISVILIVATIVIYKQLDLFHNRPLGFNKSHLLVLPQASLGTSENAFKRALLNDPNIQAVTYVDMNLGENIGSTASIPDPSDSEKRLEFGFVHADADFIETMGSHLREGRNYSINRPSDVLNYDSLSNVVNPEKAGKIANQKPIIITRSFAKALGLKKPVHTVLELSVIRGEVIGVVEDFQITSLKKRSPLLVYSFTPKQFFPTTYIRINSRNIPQSIRHIERTSKQFFPGQVFTYSFAEDNLNQLYRTEDRLASLFSTLALLAIGLSSSF</sequence>
<dbReference type="PANTHER" id="PTHR30572">
    <property type="entry name" value="MEMBRANE COMPONENT OF TRANSPORTER-RELATED"/>
    <property type="match status" value="1"/>
</dbReference>
<dbReference type="InterPro" id="IPR003838">
    <property type="entry name" value="ABC3_permease_C"/>
</dbReference>
<evidence type="ECO:0000313" key="10">
    <source>
        <dbReference type="Proteomes" id="UP000309788"/>
    </source>
</evidence>
<dbReference type="PANTHER" id="PTHR30572:SF4">
    <property type="entry name" value="ABC TRANSPORTER PERMEASE YTRF"/>
    <property type="match status" value="1"/>
</dbReference>
<comment type="similarity">
    <text evidence="6">Belongs to the ABC-4 integral membrane protein family.</text>
</comment>
<keyword evidence="4 7" id="KW-1133">Transmembrane helix</keyword>
<dbReference type="OrthoDB" id="5933722at2"/>
<keyword evidence="3 7" id="KW-0812">Transmembrane</keyword>
<dbReference type="Pfam" id="PF02687">
    <property type="entry name" value="FtsX"/>
    <property type="match status" value="1"/>
</dbReference>
<dbReference type="RefSeq" id="WP_138279738.1">
    <property type="nucleotide sequence ID" value="NZ_BMGE01000001.1"/>
</dbReference>
<evidence type="ECO:0000256" key="6">
    <source>
        <dbReference type="ARBA" id="ARBA00038076"/>
    </source>
</evidence>
<evidence type="ECO:0000256" key="5">
    <source>
        <dbReference type="ARBA" id="ARBA00023136"/>
    </source>
</evidence>
<feature type="domain" description="ABC3 transporter permease C-terminal" evidence="8">
    <location>
        <begin position="4"/>
        <end position="120"/>
    </location>
</feature>
<evidence type="ECO:0000259" key="8">
    <source>
        <dbReference type="Pfam" id="PF02687"/>
    </source>
</evidence>
<comment type="subcellular location">
    <subcellularLocation>
        <location evidence="1">Cell membrane</location>
        <topology evidence="1">Multi-pass membrane protein</topology>
    </subcellularLocation>
</comment>
<dbReference type="GO" id="GO:0005886">
    <property type="term" value="C:plasma membrane"/>
    <property type="evidence" value="ECO:0007669"/>
    <property type="project" value="UniProtKB-SubCell"/>
</dbReference>